<accession>A0A6A2YJT4</accession>
<evidence type="ECO:0000313" key="2">
    <source>
        <dbReference type="Proteomes" id="UP000436088"/>
    </source>
</evidence>
<reference evidence="1" key="1">
    <citation type="submission" date="2019-09" db="EMBL/GenBank/DDBJ databases">
        <title>Draft genome information of white flower Hibiscus syriacus.</title>
        <authorList>
            <person name="Kim Y.-M."/>
        </authorList>
    </citation>
    <scope>NUCLEOTIDE SEQUENCE [LARGE SCALE GENOMIC DNA]</scope>
    <source>
        <strain evidence="1">YM2019G1</strain>
    </source>
</reference>
<sequence length="419" mass="46174">MLQWMGGSRRKSQLQKQYFEQRKQKEKGAVAEGHIVETTIAGRHQKECQSLDILNLLDLSTVSAEGKGYPSRSHGKFGASTLKYQMPKDPAIIISSLVPPYSVKIKEKGAGAGAGTCAPPSSYQGELQYPKVSFGDHDNYDLNVANNSLDLKNVANNSLDLKNAATENQLSVFDMLISDESEVSSERRLVHEAHVAFSVEGLGKIRTETPLHSPKKKGSLSRNSKCSFGDTDISYNIREDIWDDPSTKCLSPQVGHDFTSVGVSGRYNPFKRNYDIRDLPAQPDWPLFETEDATDSLSLLSEESCSSTAEKGETINSTFGRTRMKQSRRISSTFVLAKSKFSKPASCCLQGEIGPSQTWFLKEGCNSVDIDLGFSYSGCTPEANIPSLGSQLWAEDPIGAFHVPEFNLDDKSCFDRPKQ</sequence>
<dbReference type="Proteomes" id="UP000436088">
    <property type="component" value="Unassembled WGS sequence"/>
</dbReference>
<organism evidence="1 2">
    <name type="scientific">Hibiscus syriacus</name>
    <name type="common">Rose of Sharon</name>
    <dbReference type="NCBI Taxonomy" id="106335"/>
    <lineage>
        <taxon>Eukaryota</taxon>
        <taxon>Viridiplantae</taxon>
        <taxon>Streptophyta</taxon>
        <taxon>Embryophyta</taxon>
        <taxon>Tracheophyta</taxon>
        <taxon>Spermatophyta</taxon>
        <taxon>Magnoliopsida</taxon>
        <taxon>eudicotyledons</taxon>
        <taxon>Gunneridae</taxon>
        <taxon>Pentapetalae</taxon>
        <taxon>rosids</taxon>
        <taxon>malvids</taxon>
        <taxon>Malvales</taxon>
        <taxon>Malvaceae</taxon>
        <taxon>Malvoideae</taxon>
        <taxon>Hibiscus</taxon>
    </lineage>
</organism>
<proteinExistence type="predicted"/>
<dbReference type="PANTHER" id="PTHR37722">
    <property type="entry name" value="OS01G0167700 PROTEIN"/>
    <property type="match status" value="1"/>
</dbReference>
<evidence type="ECO:0000313" key="1">
    <source>
        <dbReference type="EMBL" id="KAE8676844.1"/>
    </source>
</evidence>
<dbReference type="AlphaFoldDB" id="A0A6A2YJT4"/>
<comment type="caution">
    <text evidence="1">The sequence shown here is derived from an EMBL/GenBank/DDBJ whole genome shotgun (WGS) entry which is preliminary data.</text>
</comment>
<protein>
    <submittedName>
        <fullName evidence="1">Cinnamate-4-hydroxylase</fullName>
    </submittedName>
</protein>
<gene>
    <name evidence="1" type="ORF">F3Y22_tig00111582pilonHSYRG01366</name>
</gene>
<name>A0A6A2YJT4_HIBSY</name>
<dbReference type="EMBL" id="VEPZ02001375">
    <property type="protein sequence ID" value="KAE8676844.1"/>
    <property type="molecule type" value="Genomic_DNA"/>
</dbReference>
<dbReference type="PANTHER" id="PTHR37722:SF2">
    <property type="entry name" value="OS01G0167700 PROTEIN"/>
    <property type="match status" value="1"/>
</dbReference>
<keyword evidence="2" id="KW-1185">Reference proteome</keyword>